<gene>
    <name evidence="3" type="ORF">SS7213T_10069</name>
</gene>
<comment type="similarity">
    <text evidence="1">Belongs to the AHA1 family.</text>
</comment>
<dbReference type="Gene3D" id="3.30.530.20">
    <property type="match status" value="1"/>
</dbReference>
<dbReference type="Proteomes" id="UP000005413">
    <property type="component" value="Unassembled WGS sequence"/>
</dbReference>
<dbReference type="RefSeq" id="WP_002464704.1">
    <property type="nucleotide sequence ID" value="NZ_AEUN01000486.1"/>
</dbReference>
<comment type="caution">
    <text evidence="3">The sequence shown here is derived from an EMBL/GenBank/DDBJ whole genome shotgun (WGS) entry which is preliminary data.</text>
</comment>
<evidence type="ECO:0000256" key="1">
    <source>
        <dbReference type="ARBA" id="ARBA00006817"/>
    </source>
</evidence>
<dbReference type="CDD" id="cd07814">
    <property type="entry name" value="SRPBCC_CalC_Aha1-like"/>
    <property type="match status" value="1"/>
</dbReference>
<evidence type="ECO:0000259" key="2">
    <source>
        <dbReference type="Pfam" id="PF08327"/>
    </source>
</evidence>
<accession>G5JKJ3</accession>
<dbReference type="InterPro" id="IPR023393">
    <property type="entry name" value="START-like_dom_sf"/>
</dbReference>
<dbReference type="EMBL" id="AEUN01000486">
    <property type="protein sequence ID" value="EHJ07302.1"/>
    <property type="molecule type" value="Genomic_DNA"/>
</dbReference>
<dbReference type="Pfam" id="PF08327">
    <property type="entry name" value="AHSA1"/>
    <property type="match status" value="1"/>
</dbReference>
<dbReference type="AlphaFoldDB" id="G5JKJ3"/>
<dbReference type="PATRIC" id="fig|911238.3.peg.1762"/>
<evidence type="ECO:0000313" key="3">
    <source>
        <dbReference type="EMBL" id="EHJ07302.1"/>
    </source>
</evidence>
<feature type="domain" description="Activator of Hsp90 ATPase homologue 1/2-like C-terminal" evidence="2">
    <location>
        <begin position="17"/>
        <end position="155"/>
    </location>
</feature>
<proteinExistence type="inferred from homology"/>
<dbReference type="InterPro" id="IPR013538">
    <property type="entry name" value="ASHA1/2-like_C"/>
</dbReference>
<protein>
    <recommendedName>
        <fullName evidence="2">Activator of Hsp90 ATPase homologue 1/2-like C-terminal domain-containing protein</fullName>
    </recommendedName>
</protein>
<dbReference type="SUPFAM" id="SSF55961">
    <property type="entry name" value="Bet v1-like"/>
    <property type="match status" value="1"/>
</dbReference>
<keyword evidence="4" id="KW-1185">Reference proteome</keyword>
<reference evidence="3 4" key="1">
    <citation type="journal article" date="2012" name="BMC Genomics">
        <title>Comparative genomic analysis of the genus Staphylococcus including Staphylococcus aureus and its newly described sister species Staphylococcus simiae.</title>
        <authorList>
            <person name="Suzuki H."/>
            <person name="Lefebure T."/>
            <person name="Pavinski Bitar P."/>
            <person name="Stanhope M.J."/>
        </authorList>
    </citation>
    <scope>NUCLEOTIDE SEQUENCE [LARGE SCALE GENOMIC DNA]</scope>
    <source>
        <strain evidence="3 4">CCM 7213</strain>
    </source>
</reference>
<name>G5JKJ3_9STAP</name>
<evidence type="ECO:0000313" key="4">
    <source>
        <dbReference type="Proteomes" id="UP000005413"/>
    </source>
</evidence>
<dbReference type="OrthoDB" id="118413at2"/>
<sequence length="155" mass="17565">MTLNIDNNKVIFSRTFKAPIDKVFDAYTTKSQFEQWFHPPGATTEVYEFDIVKGGHAFYAIKAPGMTSYTVAEYNKVQRPYLLEYIDSFATAQGDKDTKMPSMKVILEFDKIDNHTTTVTSTSVFPTKEAAQQVVDMGVEKGMTQTLNQLEQLLK</sequence>
<organism evidence="3 4">
    <name type="scientific">Staphylococcus simiae CCM 7213 = CCUG 51256</name>
    <dbReference type="NCBI Taxonomy" id="911238"/>
    <lineage>
        <taxon>Bacteria</taxon>
        <taxon>Bacillati</taxon>
        <taxon>Bacillota</taxon>
        <taxon>Bacilli</taxon>
        <taxon>Bacillales</taxon>
        <taxon>Staphylococcaceae</taxon>
        <taxon>Staphylococcus</taxon>
    </lineage>
</organism>